<dbReference type="EMBL" id="CAJJDM010000004">
    <property type="protein sequence ID" value="CAD8044809.1"/>
    <property type="molecule type" value="Genomic_DNA"/>
</dbReference>
<sequence>MEDKGKKNISVELKDKKNELFDQGDKFKNDQIKENHQKEQEIESIFPIINNVQRRQFQYSKYRTEILTCNNDNLKLKKVLNSMPLYKQEKIYELKKKVQKTLLISNSKKLEQNHYYKQS</sequence>
<accession>A0A8S1JT64</accession>
<evidence type="ECO:0000313" key="1">
    <source>
        <dbReference type="EMBL" id="CAD8044809.1"/>
    </source>
</evidence>
<name>A0A8S1JT64_PARPR</name>
<gene>
    <name evidence="1" type="ORF">PPRIM_AZ9-3.1.T0080378</name>
</gene>
<protein>
    <submittedName>
        <fullName evidence="1">Uncharacterized protein</fullName>
    </submittedName>
</protein>
<dbReference type="Proteomes" id="UP000688137">
    <property type="component" value="Unassembled WGS sequence"/>
</dbReference>
<proteinExistence type="predicted"/>
<reference evidence="1" key="1">
    <citation type="submission" date="2021-01" db="EMBL/GenBank/DDBJ databases">
        <authorList>
            <consortium name="Genoscope - CEA"/>
            <person name="William W."/>
        </authorList>
    </citation>
    <scope>NUCLEOTIDE SEQUENCE</scope>
</reference>
<evidence type="ECO:0000313" key="2">
    <source>
        <dbReference type="Proteomes" id="UP000688137"/>
    </source>
</evidence>
<keyword evidence="2" id="KW-1185">Reference proteome</keyword>
<organism evidence="1 2">
    <name type="scientific">Paramecium primaurelia</name>
    <dbReference type="NCBI Taxonomy" id="5886"/>
    <lineage>
        <taxon>Eukaryota</taxon>
        <taxon>Sar</taxon>
        <taxon>Alveolata</taxon>
        <taxon>Ciliophora</taxon>
        <taxon>Intramacronucleata</taxon>
        <taxon>Oligohymenophorea</taxon>
        <taxon>Peniculida</taxon>
        <taxon>Parameciidae</taxon>
        <taxon>Paramecium</taxon>
    </lineage>
</organism>
<dbReference type="AlphaFoldDB" id="A0A8S1JT64"/>
<comment type="caution">
    <text evidence="1">The sequence shown here is derived from an EMBL/GenBank/DDBJ whole genome shotgun (WGS) entry which is preliminary data.</text>
</comment>